<protein>
    <submittedName>
        <fullName evidence="2">Uncharacterized protein</fullName>
    </submittedName>
</protein>
<reference evidence="2" key="1">
    <citation type="submission" date="2020-02" db="EMBL/GenBank/DDBJ databases">
        <authorList>
            <person name="Meier V. D."/>
        </authorList>
    </citation>
    <scope>NUCLEOTIDE SEQUENCE</scope>
    <source>
        <strain evidence="2">AVDCRST_MAG64</strain>
    </source>
</reference>
<feature type="non-terminal residue" evidence="2">
    <location>
        <position position="1"/>
    </location>
</feature>
<evidence type="ECO:0000313" key="2">
    <source>
        <dbReference type="EMBL" id="CAA9399395.1"/>
    </source>
</evidence>
<sequence>EPAGAWTLARFMGEGRATSDGDAPRRCRWWDRERPSALTAKPPRRSSRARRTDLNFRSVGDAPLAARL</sequence>
<proteinExistence type="predicted"/>
<accession>A0A6J4NZ50</accession>
<evidence type="ECO:0000256" key="1">
    <source>
        <dbReference type="SAM" id="MobiDB-lite"/>
    </source>
</evidence>
<name>A0A6J4NZ50_9BACT</name>
<feature type="non-terminal residue" evidence="2">
    <location>
        <position position="68"/>
    </location>
</feature>
<dbReference type="EMBL" id="CADCUQ010000369">
    <property type="protein sequence ID" value="CAA9399395.1"/>
    <property type="molecule type" value="Genomic_DNA"/>
</dbReference>
<gene>
    <name evidence="2" type="ORF">AVDCRST_MAG64-1690</name>
</gene>
<organism evidence="2">
    <name type="scientific">uncultured Phycisphaerae bacterium</name>
    <dbReference type="NCBI Taxonomy" id="904963"/>
    <lineage>
        <taxon>Bacteria</taxon>
        <taxon>Pseudomonadati</taxon>
        <taxon>Planctomycetota</taxon>
        <taxon>Phycisphaerae</taxon>
        <taxon>environmental samples</taxon>
    </lineage>
</organism>
<feature type="region of interest" description="Disordered" evidence="1">
    <location>
        <begin position="34"/>
        <end position="68"/>
    </location>
</feature>
<dbReference type="AlphaFoldDB" id="A0A6J4NZ50"/>